<feature type="region of interest" description="Disordered" evidence="1">
    <location>
        <begin position="82"/>
        <end position="109"/>
    </location>
</feature>
<comment type="caution">
    <text evidence="2">The sequence shown here is derived from an EMBL/GenBank/DDBJ whole genome shotgun (WGS) entry which is preliminary data.</text>
</comment>
<dbReference type="Proteomes" id="UP000823775">
    <property type="component" value="Unassembled WGS sequence"/>
</dbReference>
<keyword evidence="3" id="KW-1185">Reference proteome</keyword>
<evidence type="ECO:0000256" key="1">
    <source>
        <dbReference type="SAM" id="MobiDB-lite"/>
    </source>
</evidence>
<protein>
    <submittedName>
        <fullName evidence="2">Uncharacterized protein</fullName>
    </submittedName>
</protein>
<evidence type="ECO:0000313" key="2">
    <source>
        <dbReference type="EMBL" id="MCD9638698.1"/>
    </source>
</evidence>
<proteinExistence type="predicted"/>
<gene>
    <name evidence="2" type="ORF">HAX54_022822</name>
</gene>
<dbReference type="EMBL" id="JACEIK010002758">
    <property type="protein sequence ID" value="MCD9638698.1"/>
    <property type="molecule type" value="Genomic_DNA"/>
</dbReference>
<evidence type="ECO:0000313" key="3">
    <source>
        <dbReference type="Proteomes" id="UP000823775"/>
    </source>
</evidence>
<sequence>MPLNEKQGIILAIKQKIVELSSQAKASQVRERQSTIEYAGIKTKLDALLASEEISPCPSDVIWPPQPPQYRSIYHYVYDQYNSLVDEPNSDEDEDDDEDDHVENTPPHY</sequence>
<name>A0ABS8UUZ2_DATST</name>
<accession>A0ABS8UUZ2</accession>
<feature type="compositionally biased region" description="Acidic residues" evidence="1">
    <location>
        <begin position="88"/>
        <end position="101"/>
    </location>
</feature>
<organism evidence="2 3">
    <name type="scientific">Datura stramonium</name>
    <name type="common">Jimsonweed</name>
    <name type="synonym">Common thornapple</name>
    <dbReference type="NCBI Taxonomy" id="4076"/>
    <lineage>
        <taxon>Eukaryota</taxon>
        <taxon>Viridiplantae</taxon>
        <taxon>Streptophyta</taxon>
        <taxon>Embryophyta</taxon>
        <taxon>Tracheophyta</taxon>
        <taxon>Spermatophyta</taxon>
        <taxon>Magnoliopsida</taxon>
        <taxon>eudicotyledons</taxon>
        <taxon>Gunneridae</taxon>
        <taxon>Pentapetalae</taxon>
        <taxon>asterids</taxon>
        <taxon>lamiids</taxon>
        <taxon>Solanales</taxon>
        <taxon>Solanaceae</taxon>
        <taxon>Solanoideae</taxon>
        <taxon>Datureae</taxon>
        <taxon>Datura</taxon>
    </lineage>
</organism>
<reference evidence="2 3" key="1">
    <citation type="journal article" date="2021" name="BMC Genomics">
        <title>Datura genome reveals duplications of psychoactive alkaloid biosynthetic genes and high mutation rate following tissue culture.</title>
        <authorList>
            <person name="Rajewski A."/>
            <person name="Carter-House D."/>
            <person name="Stajich J."/>
            <person name="Litt A."/>
        </authorList>
    </citation>
    <scope>NUCLEOTIDE SEQUENCE [LARGE SCALE GENOMIC DNA]</scope>
    <source>
        <strain evidence="2">AR-01</strain>
    </source>
</reference>